<organism evidence="2 3">
    <name type="scientific">Daphnia pulex</name>
    <name type="common">Water flea</name>
    <dbReference type="NCBI Taxonomy" id="6669"/>
    <lineage>
        <taxon>Eukaryota</taxon>
        <taxon>Metazoa</taxon>
        <taxon>Ecdysozoa</taxon>
        <taxon>Arthropoda</taxon>
        <taxon>Crustacea</taxon>
        <taxon>Branchiopoda</taxon>
        <taxon>Diplostraca</taxon>
        <taxon>Cladocera</taxon>
        <taxon>Anomopoda</taxon>
        <taxon>Daphniidae</taxon>
        <taxon>Daphnia</taxon>
    </lineage>
</organism>
<sequence length="170" mass="20252">MDNLYIALNKELEIPIDNLEVYLEKTCAVAAERPLDEKIIRILKKLSALLWQRYQISRGECSELQCTLSEVSTISLVKELLLNSERLRTLTILRRDEKKYQERLQKNSWLLERVRERGRTHIRIAREAQDLKRYVEEQKETIVQLKKDINRLKKKCGRQNRPSSQNYRVG</sequence>
<gene>
    <name evidence="2" type="ORF">DAPPUDRAFT_262316</name>
</gene>
<evidence type="ECO:0000313" key="2">
    <source>
        <dbReference type="EMBL" id="EFX66963.1"/>
    </source>
</evidence>
<accession>E9HMQ3</accession>
<reference evidence="2 3" key="1">
    <citation type="journal article" date="2011" name="Science">
        <title>The ecoresponsive genome of Daphnia pulex.</title>
        <authorList>
            <person name="Colbourne J.K."/>
            <person name="Pfrender M.E."/>
            <person name="Gilbert D."/>
            <person name="Thomas W.K."/>
            <person name="Tucker A."/>
            <person name="Oakley T.H."/>
            <person name="Tokishita S."/>
            <person name="Aerts A."/>
            <person name="Arnold G.J."/>
            <person name="Basu M.K."/>
            <person name="Bauer D.J."/>
            <person name="Caceres C.E."/>
            <person name="Carmel L."/>
            <person name="Casola C."/>
            <person name="Choi J.H."/>
            <person name="Detter J.C."/>
            <person name="Dong Q."/>
            <person name="Dusheyko S."/>
            <person name="Eads B.D."/>
            <person name="Frohlich T."/>
            <person name="Geiler-Samerotte K.A."/>
            <person name="Gerlach D."/>
            <person name="Hatcher P."/>
            <person name="Jogdeo S."/>
            <person name="Krijgsveld J."/>
            <person name="Kriventseva E.V."/>
            <person name="Kultz D."/>
            <person name="Laforsch C."/>
            <person name="Lindquist E."/>
            <person name="Lopez J."/>
            <person name="Manak J.R."/>
            <person name="Muller J."/>
            <person name="Pangilinan J."/>
            <person name="Patwardhan R.P."/>
            <person name="Pitluck S."/>
            <person name="Pritham E.J."/>
            <person name="Rechtsteiner A."/>
            <person name="Rho M."/>
            <person name="Rogozin I.B."/>
            <person name="Sakarya O."/>
            <person name="Salamov A."/>
            <person name="Schaack S."/>
            <person name="Shapiro H."/>
            <person name="Shiga Y."/>
            <person name="Skalitzky C."/>
            <person name="Smith Z."/>
            <person name="Souvorov A."/>
            <person name="Sung W."/>
            <person name="Tang Z."/>
            <person name="Tsuchiya D."/>
            <person name="Tu H."/>
            <person name="Vos H."/>
            <person name="Wang M."/>
            <person name="Wolf Y.I."/>
            <person name="Yamagata H."/>
            <person name="Yamada T."/>
            <person name="Ye Y."/>
            <person name="Shaw J.R."/>
            <person name="Andrews J."/>
            <person name="Crease T.J."/>
            <person name="Tang H."/>
            <person name="Lucas S.M."/>
            <person name="Robertson H.M."/>
            <person name="Bork P."/>
            <person name="Koonin E.V."/>
            <person name="Zdobnov E.M."/>
            <person name="Grigoriev I.V."/>
            <person name="Lynch M."/>
            <person name="Boore J.L."/>
        </authorList>
    </citation>
    <scope>NUCLEOTIDE SEQUENCE [LARGE SCALE GENOMIC DNA]</scope>
</reference>
<dbReference type="Proteomes" id="UP000000305">
    <property type="component" value="Unassembled WGS sequence"/>
</dbReference>
<dbReference type="AlphaFoldDB" id="E9HMQ3"/>
<keyword evidence="1" id="KW-0175">Coiled coil</keyword>
<dbReference type="OrthoDB" id="6350778at2759"/>
<proteinExistence type="predicted"/>
<dbReference type="InParanoid" id="E9HMQ3"/>
<evidence type="ECO:0000313" key="3">
    <source>
        <dbReference type="Proteomes" id="UP000000305"/>
    </source>
</evidence>
<keyword evidence="3" id="KW-1185">Reference proteome</keyword>
<dbReference type="EMBL" id="GL732689">
    <property type="protein sequence ID" value="EFX66963.1"/>
    <property type="molecule type" value="Genomic_DNA"/>
</dbReference>
<name>E9HMQ3_DAPPU</name>
<protein>
    <submittedName>
        <fullName evidence="2">Uncharacterized protein</fullName>
    </submittedName>
</protein>
<feature type="coiled-coil region" evidence="1">
    <location>
        <begin position="128"/>
        <end position="155"/>
    </location>
</feature>
<dbReference type="KEGG" id="dpx:DAPPUDRAFT_262316"/>
<evidence type="ECO:0000256" key="1">
    <source>
        <dbReference type="SAM" id="Coils"/>
    </source>
</evidence>
<dbReference type="HOGENOM" id="CLU_1572196_0_0_1"/>